<name>A0AAD3HMA2_9CHLO</name>
<proteinExistence type="predicted"/>
<comment type="caution">
    <text evidence="2">The sequence shown here is derived from an EMBL/GenBank/DDBJ whole genome shotgun (WGS) entry which is preliminary data.</text>
</comment>
<gene>
    <name evidence="2" type="ORF">Agub_g6939</name>
</gene>
<feature type="compositionally biased region" description="Pro residues" evidence="1">
    <location>
        <begin position="332"/>
        <end position="598"/>
    </location>
</feature>
<sequence length="604" mass="63667">MPGQKALDGVLRFCALASPSLALIVCVIASTRLTDASPAPADSVSDEATVTAPLARLRAQSPQQLFHAEVCSQTVIQLYPLYASEASWFSCNVTPSSLAMEAGPIQGSEIVFHLTFLSYDGLDRFRNSMSQSRIWEGLLGAMGVGCGSQAGYQDSSGLADFSVCGASEQAPDCRVLLPSLRCFPPPSPPPSPPPPSPPPSPSPLPPPPPPPLECTVSIAVFKPGARFNYATCDTLLVYNSLMFTDGVRVQNPFMCSLSGNRDIVSIRGVVASMQDAAAFTRNAQTTALVEKVAMQFNLSCTDSVTFDASTCGGSPAYLLYTGQALPSSICSRPPPPPSPIPPSPEPSPPPTPSPPPPSPPPVPPSLPLPPPRLPYPPRGPYPPYSPYFPDPPSPPSPPVPPPDMPPPDQPSPPPDQPSPPPDQPPPDQPSPPPDVPPPDQPSPPPDHPPPDQPSPPPDHPPPDQPSPPPDHPPPDQPSPPPDHPPPDQPSPPPSQPPPDQPSPPPDMPPPDQPSPPPSQPPPDQPSPPPDHPPPDQPSPPPSQPPPDQPSPPPDMPPPDQPPPSPPSPPRTPQYPLYPPRPPRPPRTPRPPSPPPPPRSNRRRL</sequence>
<protein>
    <recommendedName>
        <fullName evidence="4">Pherophorin domain-containing protein</fullName>
    </recommendedName>
</protein>
<evidence type="ECO:0000256" key="1">
    <source>
        <dbReference type="SAM" id="MobiDB-lite"/>
    </source>
</evidence>
<feature type="region of interest" description="Disordered" evidence="1">
    <location>
        <begin position="186"/>
        <end position="208"/>
    </location>
</feature>
<reference evidence="2 3" key="1">
    <citation type="journal article" date="2021" name="Sci. Rep.">
        <title>Genome sequencing of the multicellular alga Astrephomene provides insights into convergent evolution of germ-soma differentiation.</title>
        <authorList>
            <person name="Yamashita S."/>
            <person name="Yamamoto K."/>
            <person name="Matsuzaki R."/>
            <person name="Suzuki S."/>
            <person name="Yamaguchi H."/>
            <person name="Hirooka S."/>
            <person name="Minakuchi Y."/>
            <person name="Miyagishima S."/>
            <person name="Kawachi M."/>
            <person name="Toyoda A."/>
            <person name="Nozaki H."/>
        </authorList>
    </citation>
    <scope>NUCLEOTIDE SEQUENCE [LARGE SCALE GENOMIC DNA]</scope>
    <source>
        <strain evidence="2 3">NIES-4017</strain>
    </source>
</reference>
<accession>A0AAD3HMA2</accession>
<organism evidence="2 3">
    <name type="scientific">Astrephomene gubernaculifera</name>
    <dbReference type="NCBI Taxonomy" id="47775"/>
    <lineage>
        <taxon>Eukaryota</taxon>
        <taxon>Viridiplantae</taxon>
        <taxon>Chlorophyta</taxon>
        <taxon>core chlorophytes</taxon>
        <taxon>Chlorophyceae</taxon>
        <taxon>CS clade</taxon>
        <taxon>Chlamydomonadales</taxon>
        <taxon>Astrephomenaceae</taxon>
        <taxon>Astrephomene</taxon>
    </lineage>
</organism>
<evidence type="ECO:0000313" key="3">
    <source>
        <dbReference type="Proteomes" id="UP001054857"/>
    </source>
</evidence>
<dbReference type="Proteomes" id="UP001054857">
    <property type="component" value="Unassembled WGS sequence"/>
</dbReference>
<evidence type="ECO:0000313" key="2">
    <source>
        <dbReference type="EMBL" id="GFR45545.1"/>
    </source>
</evidence>
<keyword evidence="3" id="KW-1185">Reference proteome</keyword>
<dbReference type="PRINTS" id="PR01217">
    <property type="entry name" value="PRICHEXTENSN"/>
</dbReference>
<dbReference type="AlphaFoldDB" id="A0AAD3HMA2"/>
<feature type="region of interest" description="Disordered" evidence="1">
    <location>
        <begin position="329"/>
        <end position="604"/>
    </location>
</feature>
<dbReference type="EMBL" id="BMAR01000010">
    <property type="protein sequence ID" value="GFR45545.1"/>
    <property type="molecule type" value="Genomic_DNA"/>
</dbReference>
<evidence type="ECO:0008006" key="4">
    <source>
        <dbReference type="Google" id="ProtNLM"/>
    </source>
</evidence>